<evidence type="ECO:0000313" key="7">
    <source>
        <dbReference type="Proteomes" id="UP000727456"/>
    </source>
</evidence>
<gene>
    <name evidence="6" type="ORF">FHS31_001027</name>
</gene>
<organism evidence="6 7">
    <name type="scientific">Sphingomonas vulcanisoli</name>
    <dbReference type="NCBI Taxonomy" id="1658060"/>
    <lineage>
        <taxon>Bacteria</taxon>
        <taxon>Pseudomonadati</taxon>
        <taxon>Pseudomonadota</taxon>
        <taxon>Alphaproteobacteria</taxon>
        <taxon>Sphingomonadales</taxon>
        <taxon>Sphingomonadaceae</taxon>
        <taxon>Sphingomonas</taxon>
    </lineage>
</organism>
<dbReference type="Pfam" id="PF13499">
    <property type="entry name" value="EF-hand_7"/>
    <property type="match status" value="1"/>
</dbReference>
<evidence type="ECO:0000256" key="3">
    <source>
        <dbReference type="SAM" id="MobiDB-lite"/>
    </source>
</evidence>
<evidence type="ECO:0000256" key="2">
    <source>
        <dbReference type="ARBA" id="ARBA00022737"/>
    </source>
</evidence>
<sequence length="223" mass="23896">MKLLLTGAALASLCAAPLFAQDAPPPPPPGMHGMHGRMAEMKPITKAEAMAMVARHFAELDLNHDGKVTLHEIETFKKNAMDARFKEHRDREFAKLDTNHDGSISKAEFDTPPQPGGPDRGPPPPPPGDHEKGPMHGMGMMMLFSPHTFDKIDANHDGAITLAEAQAAASSFFDKIDANHDGTITPDEIRGMWGMHRPGGPGRPGEHRPGGPGGDMPPPPPRG</sequence>
<dbReference type="PANTHER" id="PTHR10827">
    <property type="entry name" value="RETICULOCALBIN"/>
    <property type="match status" value="1"/>
</dbReference>
<dbReference type="Proteomes" id="UP000727456">
    <property type="component" value="Unassembled WGS sequence"/>
</dbReference>
<dbReference type="PROSITE" id="PS50222">
    <property type="entry name" value="EF_HAND_2"/>
    <property type="match status" value="3"/>
</dbReference>
<evidence type="ECO:0000313" key="6">
    <source>
        <dbReference type="EMBL" id="NIJ07431.1"/>
    </source>
</evidence>
<reference evidence="6 7" key="1">
    <citation type="submission" date="2020-03" db="EMBL/GenBank/DDBJ databases">
        <title>Genomic Encyclopedia of Type Strains, Phase III (KMG-III): the genomes of soil and plant-associated and newly described type strains.</title>
        <authorList>
            <person name="Whitman W."/>
        </authorList>
    </citation>
    <scope>NUCLEOTIDE SEQUENCE [LARGE SCALE GENOMIC DNA]</scope>
    <source>
        <strain evidence="6 7">CECT 8804</strain>
    </source>
</reference>
<name>A0ABX0TPS8_9SPHN</name>
<feature type="signal peptide" evidence="4">
    <location>
        <begin position="1"/>
        <end position="20"/>
    </location>
</feature>
<evidence type="ECO:0000256" key="4">
    <source>
        <dbReference type="SAM" id="SignalP"/>
    </source>
</evidence>
<dbReference type="SMART" id="SM00054">
    <property type="entry name" value="EFh"/>
    <property type="match status" value="2"/>
</dbReference>
<dbReference type="Gene3D" id="1.10.238.10">
    <property type="entry name" value="EF-hand"/>
    <property type="match status" value="2"/>
</dbReference>
<proteinExistence type="predicted"/>
<dbReference type="Pfam" id="PF13202">
    <property type="entry name" value="EF-hand_5"/>
    <property type="match status" value="2"/>
</dbReference>
<dbReference type="RefSeq" id="WP_167072295.1">
    <property type="nucleotide sequence ID" value="NZ_JAAOZC010000002.1"/>
</dbReference>
<dbReference type="PANTHER" id="PTHR10827:SF98">
    <property type="entry name" value="45 KDA CALCIUM-BINDING PROTEIN"/>
    <property type="match status" value="1"/>
</dbReference>
<feature type="chain" id="PRO_5047150564" description="EF-hand domain-containing protein" evidence="4">
    <location>
        <begin position="21"/>
        <end position="223"/>
    </location>
</feature>
<comment type="caution">
    <text evidence="6">The sequence shown here is derived from an EMBL/GenBank/DDBJ whole genome shotgun (WGS) entry which is preliminary data.</text>
</comment>
<keyword evidence="4" id="KW-0732">Signal</keyword>
<feature type="region of interest" description="Disordered" evidence="3">
    <location>
        <begin position="184"/>
        <end position="223"/>
    </location>
</feature>
<feature type="domain" description="EF-hand" evidence="5">
    <location>
        <begin position="84"/>
        <end position="119"/>
    </location>
</feature>
<feature type="compositionally biased region" description="Pro residues" evidence="3">
    <location>
        <begin position="112"/>
        <end position="127"/>
    </location>
</feature>
<dbReference type="PROSITE" id="PS00018">
    <property type="entry name" value="EF_HAND_1"/>
    <property type="match status" value="3"/>
</dbReference>
<keyword evidence="2" id="KW-0677">Repeat</keyword>
<dbReference type="SUPFAM" id="SSF47473">
    <property type="entry name" value="EF-hand"/>
    <property type="match status" value="1"/>
</dbReference>
<keyword evidence="7" id="KW-1185">Reference proteome</keyword>
<protein>
    <recommendedName>
        <fullName evidence="5">EF-hand domain-containing protein</fullName>
    </recommendedName>
</protein>
<feature type="region of interest" description="Disordered" evidence="3">
    <location>
        <begin position="95"/>
        <end position="139"/>
    </location>
</feature>
<dbReference type="InterPro" id="IPR002048">
    <property type="entry name" value="EF_hand_dom"/>
</dbReference>
<evidence type="ECO:0000259" key="5">
    <source>
        <dbReference type="PROSITE" id="PS50222"/>
    </source>
</evidence>
<dbReference type="InterPro" id="IPR011992">
    <property type="entry name" value="EF-hand-dom_pair"/>
</dbReference>
<dbReference type="EMBL" id="JAAOZC010000002">
    <property type="protein sequence ID" value="NIJ07431.1"/>
    <property type="molecule type" value="Genomic_DNA"/>
</dbReference>
<accession>A0ABX0TPS8</accession>
<keyword evidence="1" id="KW-0479">Metal-binding</keyword>
<evidence type="ECO:0000256" key="1">
    <source>
        <dbReference type="ARBA" id="ARBA00022723"/>
    </source>
</evidence>
<feature type="domain" description="EF-hand" evidence="5">
    <location>
        <begin position="48"/>
        <end position="83"/>
    </location>
</feature>
<feature type="domain" description="EF-hand" evidence="5">
    <location>
        <begin position="164"/>
        <end position="199"/>
    </location>
</feature>
<dbReference type="InterPro" id="IPR018247">
    <property type="entry name" value="EF_Hand_1_Ca_BS"/>
</dbReference>